<dbReference type="EMBL" id="JACBKZ010000011">
    <property type="protein sequence ID" value="KAF5939755.1"/>
    <property type="molecule type" value="Genomic_DNA"/>
</dbReference>
<accession>A0A7J7GHH9</accession>
<name>A0A7J7GHH9_CAMSI</name>
<reference evidence="1 2" key="2">
    <citation type="submission" date="2020-07" db="EMBL/GenBank/DDBJ databases">
        <title>Genome assembly of wild tea tree DASZ reveals pedigree and selection history of tea varieties.</title>
        <authorList>
            <person name="Zhang W."/>
        </authorList>
    </citation>
    <scope>NUCLEOTIDE SEQUENCE [LARGE SCALE GENOMIC DNA]</scope>
    <source>
        <strain evidence="2">cv. G240</strain>
        <tissue evidence="1">Leaf</tissue>
    </source>
</reference>
<sequence>MASLTLCLVGGFEEGIGKGKEKRICRKHWSEKLGGSSRGLFNGSNLEKSSNCCSKKDLCLKKAREVNFLQWIHNSKDAYPSSSNAPYLNPFAIPLFTNLSGKLRKIKRALETIGWKC</sequence>
<proteinExistence type="predicted"/>
<dbReference type="Proteomes" id="UP000593564">
    <property type="component" value="Unassembled WGS sequence"/>
</dbReference>
<gene>
    <name evidence="1" type="ORF">HYC85_024014</name>
</gene>
<evidence type="ECO:0000313" key="1">
    <source>
        <dbReference type="EMBL" id="KAF5939755.1"/>
    </source>
</evidence>
<reference evidence="2" key="1">
    <citation type="journal article" date="2020" name="Nat. Commun.">
        <title>Genome assembly of wild tea tree DASZ reveals pedigree and selection history of tea varieties.</title>
        <authorList>
            <person name="Zhang W."/>
            <person name="Zhang Y."/>
            <person name="Qiu H."/>
            <person name="Guo Y."/>
            <person name="Wan H."/>
            <person name="Zhang X."/>
            <person name="Scossa F."/>
            <person name="Alseekh S."/>
            <person name="Zhang Q."/>
            <person name="Wang P."/>
            <person name="Xu L."/>
            <person name="Schmidt M.H."/>
            <person name="Jia X."/>
            <person name="Li D."/>
            <person name="Zhu A."/>
            <person name="Guo F."/>
            <person name="Chen W."/>
            <person name="Ni D."/>
            <person name="Usadel B."/>
            <person name="Fernie A.R."/>
            <person name="Wen W."/>
        </authorList>
    </citation>
    <scope>NUCLEOTIDE SEQUENCE [LARGE SCALE GENOMIC DNA]</scope>
    <source>
        <strain evidence="2">cv. G240</strain>
    </source>
</reference>
<evidence type="ECO:0000313" key="2">
    <source>
        <dbReference type="Proteomes" id="UP000593564"/>
    </source>
</evidence>
<dbReference type="AlphaFoldDB" id="A0A7J7GHH9"/>
<keyword evidence="2" id="KW-1185">Reference proteome</keyword>
<organism evidence="1 2">
    <name type="scientific">Camellia sinensis</name>
    <name type="common">Tea plant</name>
    <name type="synonym">Thea sinensis</name>
    <dbReference type="NCBI Taxonomy" id="4442"/>
    <lineage>
        <taxon>Eukaryota</taxon>
        <taxon>Viridiplantae</taxon>
        <taxon>Streptophyta</taxon>
        <taxon>Embryophyta</taxon>
        <taxon>Tracheophyta</taxon>
        <taxon>Spermatophyta</taxon>
        <taxon>Magnoliopsida</taxon>
        <taxon>eudicotyledons</taxon>
        <taxon>Gunneridae</taxon>
        <taxon>Pentapetalae</taxon>
        <taxon>asterids</taxon>
        <taxon>Ericales</taxon>
        <taxon>Theaceae</taxon>
        <taxon>Camellia</taxon>
    </lineage>
</organism>
<comment type="caution">
    <text evidence="1">The sequence shown here is derived from an EMBL/GenBank/DDBJ whole genome shotgun (WGS) entry which is preliminary data.</text>
</comment>
<protein>
    <submittedName>
        <fullName evidence="1">Uncharacterized protein</fullName>
    </submittedName>
</protein>